<name>A0ABS2N8D7_9BACI</name>
<evidence type="ECO:0000313" key="1">
    <source>
        <dbReference type="EMBL" id="MBM7583856.1"/>
    </source>
</evidence>
<reference evidence="1 2" key="1">
    <citation type="submission" date="2021-01" db="EMBL/GenBank/DDBJ databases">
        <title>Genomic Encyclopedia of Type Strains, Phase IV (KMG-IV): sequencing the most valuable type-strain genomes for metagenomic binning, comparative biology and taxonomic classification.</title>
        <authorList>
            <person name="Goeker M."/>
        </authorList>
    </citation>
    <scope>NUCLEOTIDE SEQUENCE [LARGE SCALE GENOMIC DNA]</scope>
    <source>
        <strain evidence="1 2">DSM 24834</strain>
    </source>
</reference>
<evidence type="ECO:0000313" key="2">
    <source>
        <dbReference type="Proteomes" id="UP001646157"/>
    </source>
</evidence>
<dbReference type="EMBL" id="JAFBDZ010000001">
    <property type="protein sequence ID" value="MBM7583856.1"/>
    <property type="molecule type" value="Genomic_DNA"/>
</dbReference>
<proteinExistence type="predicted"/>
<sequence length="78" mass="9681">MSDNRYSPVYINTDKVEIRSNNVKVEENRRHREHDDEVRESRRSCCFGDIFGGMHHKRYRHRDDRDCHHRRKKECDCY</sequence>
<protein>
    <submittedName>
        <fullName evidence="1">Uncharacterized protein</fullName>
    </submittedName>
</protein>
<comment type="caution">
    <text evidence="1">The sequence shown here is derived from an EMBL/GenBank/DDBJ whole genome shotgun (WGS) entry which is preliminary data.</text>
</comment>
<gene>
    <name evidence="1" type="ORF">JOC86_000393</name>
</gene>
<keyword evidence="2" id="KW-1185">Reference proteome</keyword>
<organism evidence="1 2">
    <name type="scientific">Rossellomorea pakistanensis</name>
    <dbReference type="NCBI Taxonomy" id="992288"/>
    <lineage>
        <taxon>Bacteria</taxon>
        <taxon>Bacillati</taxon>
        <taxon>Bacillota</taxon>
        <taxon>Bacilli</taxon>
        <taxon>Bacillales</taxon>
        <taxon>Bacillaceae</taxon>
        <taxon>Rossellomorea</taxon>
    </lineage>
</organism>
<accession>A0ABS2N8D7</accession>
<dbReference type="RefSeq" id="WP_205168080.1">
    <property type="nucleotide sequence ID" value="NZ_JAFBDZ010000001.1"/>
</dbReference>
<dbReference type="Proteomes" id="UP001646157">
    <property type="component" value="Unassembled WGS sequence"/>
</dbReference>